<evidence type="ECO:0000256" key="9">
    <source>
        <dbReference type="ARBA" id="ARBA00023242"/>
    </source>
</evidence>
<dbReference type="InterPro" id="IPR024783">
    <property type="entry name" value="TORC_N"/>
</dbReference>
<feature type="compositionally biased region" description="Basic and acidic residues" evidence="10">
    <location>
        <begin position="422"/>
        <end position="433"/>
    </location>
</feature>
<dbReference type="PANTHER" id="PTHR13589">
    <property type="entry name" value="CREB-REGULATED TRANSCRIPTION COACTIVATOR"/>
    <property type="match status" value="1"/>
</dbReference>
<evidence type="ECO:0000256" key="6">
    <source>
        <dbReference type="ARBA" id="ARBA00023015"/>
    </source>
</evidence>
<evidence type="ECO:0000256" key="5">
    <source>
        <dbReference type="ARBA" id="ARBA00022553"/>
    </source>
</evidence>
<feature type="region of interest" description="Disordered" evidence="10">
    <location>
        <begin position="91"/>
        <end position="207"/>
    </location>
</feature>
<dbReference type="GO" id="GO:0005737">
    <property type="term" value="C:cytoplasm"/>
    <property type="evidence" value="ECO:0007669"/>
    <property type="project" value="UniProtKB-SubCell"/>
</dbReference>
<feature type="region of interest" description="Disordered" evidence="10">
    <location>
        <begin position="226"/>
        <end position="380"/>
    </location>
</feature>
<evidence type="ECO:0000256" key="2">
    <source>
        <dbReference type="ARBA" id="ARBA00004496"/>
    </source>
</evidence>
<evidence type="ECO:0000256" key="10">
    <source>
        <dbReference type="SAM" id="MobiDB-lite"/>
    </source>
</evidence>
<feature type="region of interest" description="Disordered" evidence="10">
    <location>
        <begin position="392"/>
        <end position="438"/>
    </location>
</feature>
<dbReference type="Pfam" id="PF12885">
    <property type="entry name" value="TORC_M"/>
    <property type="match status" value="1"/>
</dbReference>
<feature type="domain" description="Transducer of regulated CREB activity N-terminal" evidence="11">
    <location>
        <begin position="4"/>
        <end position="60"/>
    </location>
</feature>
<evidence type="ECO:0000256" key="1">
    <source>
        <dbReference type="ARBA" id="ARBA00004123"/>
    </source>
</evidence>
<evidence type="ECO:0000259" key="12">
    <source>
        <dbReference type="Pfam" id="PF12885"/>
    </source>
</evidence>
<dbReference type="Pfam" id="PF12884">
    <property type="entry name" value="TORC_N"/>
    <property type="match status" value="1"/>
</dbReference>
<feature type="compositionally biased region" description="Polar residues" evidence="10">
    <location>
        <begin position="394"/>
        <end position="408"/>
    </location>
</feature>
<keyword evidence="8" id="KW-0804">Transcription</keyword>
<keyword evidence="9" id="KW-0539">Nucleus</keyword>
<proteinExistence type="inferred from homology"/>
<dbReference type="GO" id="GO:0008140">
    <property type="term" value="F:cAMP response element binding protein binding"/>
    <property type="evidence" value="ECO:0007669"/>
    <property type="project" value="InterPro"/>
</dbReference>
<protein>
    <submittedName>
        <fullName evidence="13">CREB-regulated transcription coactivator 1</fullName>
    </submittedName>
</protein>
<keyword evidence="4" id="KW-0963">Cytoplasm</keyword>
<dbReference type="InterPro" id="IPR024786">
    <property type="entry name" value="TORC"/>
</dbReference>
<evidence type="ECO:0000256" key="7">
    <source>
        <dbReference type="ARBA" id="ARBA00023159"/>
    </source>
</evidence>
<dbReference type="GO" id="GO:0005634">
    <property type="term" value="C:nucleus"/>
    <property type="evidence" value="ECO:0007669"/>
    <property type="project" value="UniProtKB-SubCell"/>
</dbReference>
<feature type="compositionally biased region" description="Polar residues" evidence="10">
    <location>
        <begin position="335"/>
        <end position="344"/>
    </location>
</feature>
<reference evidence="13" key="1">
    <citation type="submission" date="2021-05" db="EMBL/GenBank/DDBJ databases">
        <authorList>
            <person name="Alioto T."/>
            <person name="Alioto T."/>
            <person name="Gomez Garrido J."/>
        </authorList>
    </citation>
    <scope>NUCLEOTIDE SEQUENCE</scope>
</reference>
<feature type="compositionally biased region" description="Polar residues" evidence="10">
    <location>
        <begin position="168"/>
        <end position="177"/>
    </location>
</feature>
<feature type="compositionally biased region" description="Polar residues" evidence="10">
    <location>
        <begin position="226"/>
        <end position="240"/>
    </location>
</feature>
<evidence type="ECO:0000256" key="4">
    <source>
        <dbReference type="ARBA" id="ARBA00022490"/>
    </source>
</evidence>
<name>A0A8D9AJ76_9HEMI</name>
<comment type="subcellular location">
    <subcellularLocation>
        <location evidence="2">Cytoplasm</location>
    </subcellularLocation>
    <subcellularLocation>
        <location evidence="1">Nucleus</location>
    </subcellularLocation>
</comment>
<feature type="compositionally biased region" description="Low complexity" evidence="10">
    <location>
        <begin position="256"/>
        <end position="275"/>
    </location>
</feature>
<organism evidence="13">
    <name type="scientific">Cacopsylla melanoneura</name>
    <dbReference type="NCBI Taxonomy" id="428564"/>
    <lineage>
        <taxon>Eukaryota</taxon>
        <taxon>Metazoa</taxon>
        <taxon>Ecdysozoa</taxon>
        <taxon>Arthropoda</taxon>
        <taxon>Hexapoda</taxon>
        <taxon>Insecta</taxon>
        <taxon>Pterygota</taxon>
        <taxon>Neoptera</taxon>
        <taxon>Paraneoptera</taxon>
        <taxon>Hemiptera</taxon>
        <taxon>Sternorrhyncha</taxon>
        <taxon>Psylloidea</taxon>
        <taxon>Psyllidae</taxon>
        <taxon>Psyllinae</taxon>
        <taxon>Cacopsylla</taxon>
    </lineage>
</organism>
<dbReference type="EMBL" id="HBUF01573688">
    <property type="protein sequence ID" value="CAG6767524.1"/>
    <property type="molecule type" value="Transcribed_RNA"/>
</dbReference>
<evidence type="ECO:0000259" key="11">
    <source>
        <dbReference type="Pfam" id="PF12884"/>
    </source>
</evidence>
<dbReference type="GO" id="GO:0045944">
    <property type="term" value="P:positive regulation of transcription by RNA polymerase II"/>
    <property type="evidence" value="ECO:0007669"/>
    <property type="project" value="TreeGrafter"/>
</dbReference>
<comment type="similarity">
    <text evidence="3">Belongs to the TORC family.</text>
</comment>
<sequence length="478" mass="52351">MATNPRKFSEKIALHNQKQAAETVEFEKIMREVKDATSKITKSTTLRINQIGTYRGGSLPNVNHISLTNSSTSVELKSALSNLEEVPNSRIDTTIGYQHHRDRGRSIGPMRSSRPAEKRIDTSPYSSGPYLSPPPTDTSWRRTNSDSALHQSSQESHHVNTQRRVTDGQVNPHYSSHQSRRPGSVSPDRRPRSNYNHVPGINIYPSHQEPGIVQIPIGRNSGSLPDLSSFQFTSPLSTPLDQDDTQHSSNPSYSNSPKGSTSPSTLSPTSIPSRSHQGRFSFGNSPPHESPGPPLQFSPVSPLSPNTPNNHHPHNHQQHYQPLHAHHHMSNHTHAQQQQPSTNHAHAHQHLSVPHSAPSLNNNNNNNNNPSTPDKKSSELGPIQDAAIDLSVKTGGTPSEDFSNSKHNSGLDLRSSKCSSEASDKLHDNSDDRDTADDINGSIVTNNVNCILDNSNSVDSRLTTGSSKIPLDLTFSKT</sequence>
<evidence type="ECO:0000256" key="3">
    <source>
        <dbReference type="ARBA" id="ARBA00007167"/>
    </source>
</evidence>
<keyword evidence="7" id="KW-0010">Activator</keyword>
<feature type="domain" description="Transducer of regulated CREB activity middle" evidence="12">
    <location>
        <begin position="190"/>
        <end position="258"/>
    </location>
</feature>
<accession>A0A8D9AJ76</accession>
<evidence type="ECO:0000313" key="13">
    <source>
        <dbReference type="EMBL" id="CAG6767524.1"/>
    </source>
</evidence>
<evidence type="ECO:0000256" key="8">
    <source>
        <dbReference type="ARBA" id="ARBA00023163"/>
    </source>
</evidence>
<dbReference type="InterPro" id="IPR024784">
    <property type="entry name" value="TORC_M"/>
</dbReference>
<keyword evidence="5" id="KW-0597">Phosphoprotein</keyword>
<dbReference type="PANTHER" id="PTHR13589:SF15">
    <property type="entry name" value="CREB-REGULATED TRANSCRIPTION COACTIVATOR, ISOFORM B"/>
    <property type="match status" value="1"/>
</dbReference>
<keyword evidence="6" id="KW-0805">Transcription regulation</keyword>
<feature type="compositionally biased region" description="Polar residues" evidence="10">
    <location>
        <begin position="145"/>
        <end position="154"/>
    </location>
</feature>
<dbReference type="AlphaFoldDB" id="A0A8D9AJ76"/>
<dbReference type="GO" id="GO:0051289">
    <property type="term" value="P:protein homotetramerization"/>
    <property type="evidence" value="ECO:0007669"/>
    <property type="project" value="InterPro"/>
</dbReference>